<keyword evidence="1" id="KW-0812">Transmembrane</keyword>
<evidence type="ECO:0000256" key="1">
    <source>
        <dbReference type="SAM" id="Phobius"/>
    </source>
</evidence>
<name>Q5ILK1_HETPA</name>
<evidence type="ECO:0000313" key="2">
    <source>
        <dbReference type="EMBL" id="AAU00609.1"/>
    </source>
</evidence>
<reference evidence="2" key="1">
    <citation type="submission" date="2004-08" db="EMBL/GenBank/DDBJ databases">
        <title>Complete sequence of Polysphondylium pallidum and Hartmannella vermiformis mitochondrial DNAs.</title>
        <authorList>
            <person name="Burger G."/>
            <person name="Lohan A.J."/>
            <person name="Angata K."/>
            <person name="Lang B.F."/>
            <person name="Gray M.W."/>
        </authorList>
    </citation>
    <scope>NUCLEOTIDE SEQUENCE</scope>
    <source>
        <strain evidence="2">CK8</strain>
    </source>
</reference>
<keyword evidence="1" id="KW-0472">Membrane</keyword>
<feature type="transmembrane region" description="Helical" evidence="1">
    <location>
        <begin position="32"/>
        <end position="53"/>
    </location>
</feature>
<proteinExistence type="predicted"/>
<sequence length="109" mass="13549">MVKKSKEEIILEIFSTFDHILTKDMLKLISKIWYVKFIKYIRYIFIPFNYLFLYKNFKNHNFIKLQYIIYLFSVLCLNGSYLGLIFLYDTFVYDYIMNTQLEYVMLNYY</sequence>
<keyword evidence="2" id="KW-0496">Mitochondrion</keyword>
<dbReference type="AlphaFoldDB" id="Q5ILK1"/>
<organism evidence="2">
    <name type="scientific">Heterostelium pallidum</name>
    <name type="common">Cellular slime mold</name>
    <name type="synonym">Polysphondylium pallidum</name>
    <dbReference type="NCBI Taxonomy" id="13642"/>
    <lineage>
        <taxon>Eukaryota</taxon>
        <taxon>Amoebozoa</taxon>
        <taxon>Evosea</taxon>
        <taxon>Eumycetozoa</taxon>
        <taxon>Dictyostelia</taxon>
        <taxon>Acytosteliales</taxon>
        <taxon>Acytosteliaceae</taxon>
        <taxon>Heterostelium</taxon>
    </lineage>
</organism>
<protein>
    <submittedName>
        <fullName evidence="2">Uncharacterized protein orf109</fullName>
    </submittedName>
</protein>
<dbReference type="RefSeq" id="YP_209594.1">
    <property type="nucleotide sequence ID" value="NC_006862.1"/>
</dbReference>
<keyword evidence="1" id="KW-1133">Transmembrane helix</keyword>
<geneLocation type="mitochondrion" evidence="2"/>
<dbReference type="GeneID" id="3283688"/>
<dbReference type="EMBL" id="AY700145">
    <property type="protein sequence ID" value="AAU00609.1"/>
    <property type="molecule type" value="Genomic_DNA"/>
</dbReference>
<feature type="transmembrane region" description="Helical" evidence="1">
    <location>
        <begin position="65"/>
        <end position="88"/>
    </location>
</feature>
<accession>Q5ILK1</accession>
<gene>
    <name evidence="2" type="primary">orf109</name>
</gene>